<comment type="caution">
    <text evidence="1">The sequence shown here is derived from an EMBL/GenBank/DDBJ whole genome shotgun (WGS) entry which is preliminary data.</text>
</comment>
<name>X0V678_9ZZZZ</name>
<dbReference type="AlphaFoldDB" id="X0V678"/>
<gene>
    <name evidence="1" type="ORF">S01H1_35846</name>
</gene>
<reference evidence="1" key="1">
    <citation type="journal article" date="2014" name="Front. Microbiol.">
        <title>High frequency of phylogenetically diverse reductive dehalogenase-homologous genes in deep subseafloor sedimentary metagenomes.</title>
        <authorList>
            <person name="Kawai M."/>
            <person name="Futagami T."/>
            <person name="Toyoda A."/>
            <person name="Takaki Y."/>
            <person name="Nishi S."/>
            <person name="Hori S."/>
            <person name="Arai W."/>
            <person name="Tsubouchi T."/>
            <person name="Morono Y."/>
            <person name="Uchiyama I."/>
            <person name="Ito T."/>
            <person name="Fujiyama A."/>
            <person name="Inagaki F."/>
            <person name="Takami H."/>
        </authorList>
    </citation>
    <scope>NUCLEOTIDE SEQUENCE</scope>
    <source>
        <strain evidence="1">Expedition CK06-06</strain>
    </source>
</reference>
<evidence type="ECO:0000313" key="1">
    <source>
        <dbReference type="EMBL" id="GAG13605.1"/>
    </source>
</evidence>
<feature type="non-terminal residue" evidence="1">
    <location>
        <position position="1"/>
    </location>
</feature>
<protein>
    <submittedName>
        <fullName evidence="1">Uncharacterized protein</fullName>
    </submittedName>
</protein>
<organism evidence="1">
    <name type="scientific">marine sediment metagenome</name>
    <dbReference type="NCBI Taxonomy" id="412755"/>
    <lineage>
        <taxon>unclassified sequences</taxon>
        <taxon>metagenomes</taxon>
        <taxon>ecological metagenomes</taxon>
    </lineage>
</organism>
<sequence length="172" mass="19096">KILYLGDESTWDDGDLPPWQDITSATLAISYKTPEIPDGTIDYNKDVIDIFTAATEQSDLVFSVTSVDLELGSNVPLPDGIYSIDYTVSDGVGTWSFPSRLELLLDNIIKFEVYRIVGSTPAQYVCANNYYTKPIDDNLLIQSLYDALQANAYVAKQNGILQVLETLQRQTA</sequence>
<proteinExistence type="predicted"/>
<accession>X0V678</accession>
<dbReference type="EMBL" id="BARS01022417">
    <property type="protein sequence ID" value="GAG13605.1"/>
    <property type="molecule type" value="Genomic_DNA"/>
</dbReference>